<evidence type="ECO:0000313" key="3">
    <source>
        <dbReference type="Proteomes" id="UP000437709"/>
    </source>
</evidence>
<feature type="transmembrane region" description="Helical" evidence="1">
    <location>
        <begin position="23"/>
        <end position="51"/>
    </location>
</feature>
<reference evidence="2 3" key="1">
    <citation type="submission" date="2019-10" db="EMBL/GenBank/DDBJ databases">
        <title>Georgenia wutianyii sp. nov. and Georgenia yuyongxinii sp. nov. isolated from plateau pika (Ochotona curzoniae) in the Qinghai-Tibet plateau of China.</title>
        <authorList>
            <person name="Tian Z."/>
        </authorList>
    </citation>
    <scope>NUCLEOTIDE SEQUENCE [LARGE SCALE GENOMIC DNA]</scope>
    <source>
        <strain evidence="2 3">JCM 19765</strain>
    </source>
</reference>
<keyword evidence="1" id="KW-1133">Transmembrane helix</keyword>
<sequence length="92" mass="9141">MATQAAARPDFGAVAAASELERVIGALLTIALVTAVALLIVCAITWAIAVSAGSWHTVARARAGVLVAIGGAALTGGALAWTNWLLDTGTSI</sequence>
<dbReference type="InterPro" id="IPR046094">
    <property type="entry name" value="DUF6112"/>
</dbReference>
<keyword evidence="1" id="KW-0812">Transmembrane</keyword>
<dbReference type="EMBL" id="WHPC01000005">
    <property type="protein sequence ID" value="MPV35937.1"/>
    <property type="molecule type" value="Genomic_DNA"/>
</dbReference>
<evidence type="ECO:0000256" key="1">
    <source>
        <dbReference type="SAM" id="Phobius"/>
    </source>
</evidence>
<feature type="transmembrane region" description="Helical" evidence="1">
    <location>
        <begin position="63"/>
        <end position="86"/>
    </location>
</feature>
<comment type="caution">
    <text evidence="2">The sequence shown here is derived from an EMBL/GenBank/DDBJ whole genome shotgun (WGS) entry which is preliminary data.</text>
</comment>
<proteinExistence type="predicted"/>
<dbReference type="Proteomes" id="UP000437709">
    <property type="component" value="Unassembled WGS sequence"/>
</dbReference>
<keyword evidence="3" id="KW-1185">Reference proteome</keyword>
<protein>
    <recommendedName>
        <fullName evidence="4">Integral membrane protein</fullName>
    </recommendedName>
</protein>
<accession>A0A6N7EGW5</accession>
<name>A0A6N7EGW5_9MICO</name>
<dbReference type="AlphaFoldDB" id="A0A6N7EGW5"/>
<evidence type="ECO:0008006" key="4">
    <source>
        <dbReference type="Google" id="ProtNLM"/>
    </source>
</evidence>
<dbReference type="Pfam" id="PF19607">
    <property type="entry name" value="DUF6112"/>
    <property type="match status" value="1"/>
</dbReference>
<evidence type="ECO:0000313" key="2">
    <source>
        <dbReference type="EMBL" id="MPV35937.1"/>
    </source>
</evidence>
<keyword evidence="1" id="KW-0472">Membrane</keyword>
<gene>
    <name evidence="2" type="ORF">GB881_02545</name>
</gene>
<organism evidence="2 3">
    <name type="scientific">Georgenia subflava</name>
    <dbReference type="NCBI Taxonomy" id="1622177"/>
    <lineage>
        <taxon>Bacteria</taxon>
        <taxon>Bacillati</taxon>
        <taxon>Actinomycetota</taxon>
        <taxon>Actinomycetes</taxon>
        <taxon>Micrococcales</taxon>
        <taxon>Bogoriellaceae</taxon>
        <taxon>Georgenia</taxon>
    </lineage>
</organism>